<accession>A0ABY6KVX6</accession>
<dbReference type="InterPro" id="IPR007590">
    <property type="entry name" value="Saf4/Yju2"/>
</dbReference>
<evidence type="ECO:0000259" key="3">
    <source>
        <dbReference type="Pfam" id="PF01498"/>
    </source>
</evidence>
<evidence type="ECO:0000313" key="5">
    <source>
        <dbReference type="Proteomes" id="UP001235939"/>
    </source>
</evidence>
<dbReference type="Gene3D" id="3.30.420.10">
    <property type="entry name" value="Ribonuclease H-like superfamily/Ribonuclease H"/>
    <property type="match status" value="1"/>
</dbReference>
<evidence type="ECO:0000256" key="1">
    <source>
        <dbReference type="ARBA" id="ARBA00005595"/>
    </source>
</evidence>
<protein>
    <submittedName>
        <fullName evidence="4">CCDC130</fullName>
    </submittedName>
</protein>
<evidence type="ECO:0000313" key="4">
    <source>
        <dbReference type="EMBL" id="UYV73011.1"/>
    </source>
</evidence>
<sequence>MRRLGPQKLLQFLIFSGIHLQFDFPLRVKRCIAGLRILSVLFADDRPRIFKTDGWTCEICGTRMEPGLHHHLLSCMGLKDEREVLLNEIGLEGLSLELLLNENFPFKLLKGGFDDLCNMRPSVIVKENDLTLSIGSSTIGRWLDYREGASESILDWLVVKSATIRHVIHHRSGHPPQVRWLDYRKGISVSGSVLPRLKVASGSISTPRNHQRWDPPAERKAVNKYYPPEWTPSHGSINKFRGTHALRERARKLHLGILVIRFEMPYNIWCEGCNNHIGMGVRYNAEKSKVGMYYTTPIYKFRMKCHLCDNHFEIQTDPKGFPPENIPTLNLDYEILSGARRQERRWDPTENEQVVPEGHDNHDKEVSNRLCQDAMFQLEHGVEDKSVLKSAAPAIAEISEIQERMRDDYSLNQLLRKQFRAKKKELQKREEKDSLLPLDILLLPATEQDSNLAMVLKAEPTESPEFTLSTIQRVTGTQVSKMTINRRLRERNLRACRLLRCLPLTPVHRQVRLQWCRERSTWNCADWGRIVFSDESRFLLCPDDRRKCVWRHPGQHVDPGLTVEHHTGPQQGVMVWGAISFDSRTPLVVIPGILTAQ</sequence>
<dbReference type="InterPro" id="IPR036397">
    <property type="entry name" value="RNaseH_sf"/>
</dbReference>
<dbReference type="EMBL" id="CP092872">
    <property type="protein sequence ID" value="UYV73011.1"/>
    <property type="molecule type" value="Genomic_DNA"/>
</dbReference>
<proteinExistence type="inferred from homology"/>
<dbReference type="PANTHER" id="PTHR12111:SF2">
    <property type="entry name" value="SPLICING FACTOR YJU2B-RELATED"/>
    <property type="match status" value="1"/>
</dbReference>
<comment type="similarity">
    <text evidence="1">Belongs to the CWC16 family.</text>
</comment>
<dbReference type="InterPro" id="IPR002492">
    <property type="entry name" value="Transposase_Tc1-like"/>
</dbReference>
<evidence type="ECO:0000256" key="2">
    <source>
        <dbReference type="SAM" id="MobiDB-lite"/>
    </source>
</evidence>
<dbReference type="Pfam" id="PF01498">
    <property type="entry name" value="HTH_Tnp_Tc3_2"/>
    <property type="match status" value="1"/>
</dbReference>
<dbReference type="Pfam" id="PF04502">
    <property type="entry name" value="Saf4_Yju2"/>
    <property type="match status" value="1"/>
</dbReference>
<organism evidence="4 5">
    <name type="scientific">Cordylochernes scorpioides</name>
    <dbReference type="NCBI Taxonomy" id="51811"/>
    <lineage>
        <taxon>Eukaryota</taxon>
        <taxon>Metazoa</taxon>
        <taxon>Ecdysozoa</taxon>
        <taxon>Arthropoda</taxon>
        <taxon>Chelicerata</taxon>
        <taxon>Arachnida</taxon>
        <taxon>Pseudoscorpiones</taxon>
        <taxon>Cheliferoidea</taxon>
        <taxon>Chernetidae</taxon>
        <taxon>Cordylochernes</taxon>
    </lineage>
</organism>
<reference evidence="4 5" key="1">
    <citation type="submission" date="2022-01" db="EMBL/GenBank/DDBJ databases">
        <title>A chromosomal length assembly of Cordylochernes scorpioides.</title>
        <authorList>
            <person name="Zeh D."/>
            <person name="Zeh J."/>
        </authorList>
    </citation>
    <scope>NUCLEOTIDE SEQUENCE [LARGE SCALE GENOMIC DNA]</scope>
    <source>
        <strain evidence="4">IN4F17</strain>
        <tissue evidence="4">Whole Body</tissue>
    </source>
</reference>
<dbReference type="PANTHER" id="PTHR12111">
    <property type="entry name" value="SPLICING FACTOR YJU2"/>
    <property type="match status" value="1"/>
</dbReference>
<feature type="region of interest" description="Disordered" evidence="2">
    <location>
        <begin position="344"/>
        <end position="364"/>
    </location>
</feature>
<gene>
    <name evidence="4" type="ORF">LAZ67_10001509</name>
</gene>
<dbReference type="Proteomes" id="UP001235939">
    <property type="component" value="Chromosome 10"/>
</dbReference>
<feature type="domain" description="Transposase Tc1-like" evidence="3">
    <location>
        <begin position="461"/>
        <end position="519"/>
    </location>
</feature>
<keyword evidence="5" id="KW-1185">Reference proteome</keyword>
<name>A0ABY6KVX6_9ARAC</name>